<name>A0ABQ3YW04_9ACTN</name>
<comment type="caution">
    <text evidence="2">The sequence shown here is derived from an EMBL/GenBank/DDBJ whole genome shotgun (WGS) entry which is preliminary data.</text>
</comment>
<gene>
    <name evidence="2" type="ORF">Adu01nite_28640</name>
</gene>
<feature type="signal peptide" evidence="1">
    <location>
        <begin position="1"/>
        <end position="30"/>
    </location>
</feature>
<evidence type="ECO:0000256" key="1">
    <source>
        <dbReference type="SAM" id="SignalP"/>
    </source>
</evidence>
<dbReference type="RefSeq" id="WP_203727214.1">
    <property type="nucleotide sequence ID" value="NZ_BAAATX010000017.1"/>
</dbReference>
<dbReference type="Proteomes" id="UP000637628">
    <property type="component" value="Unassembled WGS sequence"/>
</dbReference>
<protein>
    <submittedName>
        <fullName evidence="2">Uncharacterized protein</fullName>
    </submittedName>
</protein>
<keyword evidence="1" id="KW-0732">Signal</keyword>
<evidence type="ECO:0000313" key="2">
    <source>
        <dbReference type="EMBL" id="GIE01514.1"/>
    </source>
</evidence>
<reference evidence="2 3" key="1">
    <citation type="submission" date="2021-01" db="EMBL/GenBank/DDBJ databases">
        <title>Whole genome shotgun sequence of Actinoplanes durhamensis NBRC 14914.</title>
        <authorList>
            <person name="Komaki H."/>
            <person name="Tamura T."/>
        </authorList>
    </citation>
    <scope>NUCLEOTIDE SEQUENCE [LARGE SCALE GENOMIC DNA]</scope>
    <source>
        <strain evidence="2 3">NBRC 14914</strain>
    </source>
</reference>
<accession>A0ABQ3YW04</accession>
<dbReference type="EMBL" id="BOML01000022">
    <property type="protein sequence ID" value="GIE01514.1"/>
    <property type="molecule type" value="Genomic_DNA"/>
</dbReference>
<proteinExistence type="predicted"/>
<feature type="chain" id="PRO_5045949630" evidence="1">
    <location>
        <begin position="31"/>
        <end position="110"/>
    </location>
</feature>
<organism evidence="2 3">
    <name type="scientific">Paractinoplanes durhamensis</name>
    <dbReference type="NCBI Taxonomy" id="113563"/>
    <lineage>
        <taxon>Bacteria</taxon>
        <taxon>Bacillati</taxon>
        <taxon>Actinomycetota</taxon>
        <taxon>Actinomycetes</taxon>
        <taxon>Micromonosporales</taxon>
        <taxon>Micromonosporaceae</taxon>
        <taxon>Paractinoplanes</taxon>
    </lineage>
</organism>
<evidence type="ECO:0000313" key="3">
    <source>
        <dbReference type="Proteomes" id="UP000637628"/>
    </source>
</evidence>
<keyword evidence="3" id="KW-1185">Reference proteome</keyword>
<sequence>MIYRKMAAAAATVLMFVAGLVAVTAGPAQAANVCTVTPRAGAVTIRNAASTDGGQAGTLYSGQYLHSKCQSESGGYYSACGGGSSWFYVFYGLFSRYVAAGCVTLHVDRG</sequence>